<proteinExistence type="predicted"/>
<dbReference type="AlphaFoldDB" id="A0A2P2PHL3"/>
<sequence length="38" mass="4398">MALALARFEAYSTPSIHQERLPNQCSSVHQQQYLRIPL</sequence>
<reference evidence="1" key="1">
    <citation type="submission" date="2018-02" db="EMBL/GenBank/DDBJ databases">
        <title>Rhizophora mucronata_Transcriptome.</title>
        <authorList>
            <person name="Meera S.P."/>
            <person name="Sreeshan A."/>
            <person name="Augustine A."/>
        </authorList>
    </citation>
    <scope>NUCLEOTIDE SEQUENCE</scope>
    <source>
        <tissue evidence="1">Leaf</tissue>
    </source>
</reference>
<accession>A0A2P2PHL3</accession>
<name>A0A2P2PHL3_RHIMU</name>
<protein>
    <submittedName>
        <fullName evidence="1">Uncharacterized protein</fullName>
    </submittedName>
</protein>
<evidence type="ECO:0000313" key="1">
    <source>
        <dbReference type="EMBL" id="MBX54141.1"/>
    </source>
</evidence>
<organism evidence="1">
    <name type="scientific">Rhizophora mucronata</name>
    <name type="common">Asiatic mangrove</name>
    <dbReference type="NCBI Taxonomy" id="61149"/>
    <lineage>
        <taxon>Eukaryota</taxon>
        <taxon>Viridiplantae</taxon>
        <taxon>Streptophyta</taxon>
        <taxon>Embryophyta</taxon>
        <taxon>Tracheophyta</taxon>
        <taxon>Spermatophyta</taxon>
        <taxon>Magnoliopsida</taxon>
        <taxon>eudicotyledons</taxon>
        <taxon>Gunneridae</taxon>
        <taxon>Pentapetalae</taxon>
        <taxon>rosids</taxon>
        <taxon>fabids</taxon>
        <taxon>Malpighiales</taxon>
        <taxon>Rhizophoraceae</taxon>
        <taxon>Rhizophora</taxon>
    </lineage>
</organism>
<dbReference type="EMBL" id="GGEC01073657">
    <property type="protein sequence ID" value="MBX54141.1"/>
    <property type="molecule type" value="Transcribed_RNA"/>
</dbReference>